<keyword evidence="7" id="KW-1185">Reference proteome</keyword>
<dbReference type="Pfam" id="PF04191">
    <property type="entry name" value="PEMT"/>
    <property type="match status" value="1"/>
</dbReference>
<evidence type="ECO:0000313" key="7">
    <source>
        <dbReference type="Proteomes" id="UP001595973"/>
    </source>
</evidence>
<dbReference type="Proteomes" id="UP001595973">
    <property type="component" value="Unassembled WGS sequence"/>
</dbReference>
<organism evidence="6 7">
    <name type="scientific">Seohaeicola nanhaiensis</name>
    <dbReference type="NCBI Taxonomy" id="1387282"/>
    <lineage>
        <taxon>Bacteria</taxon>
        <taxon>Pseudomonadati</taxon>
        <taxon>Pseudomonadota</taxon>
        <taxon>Alphaproteobacteria</taxon>
        <taxon>Rhodobacterales</taxon>
        <taxon>Roseobacteraceae</taxon>
        <taxon>Seohaeicola</taxon>
    </lineage>
</organism>
<keyword evidence="4 5" id="KW-0472">Membrane</keyword>
<reference evidence="7" key="1">
    <citation type="journal article" date="2019" name="Int. J. Syst. Evol. Microbiol.">
        <title>The Global Catalogue of Microorganisms (GCM) 10K type strain sequencing project: providing services to taxonomists for standard genome sequencing and annotation.</title>
        <authorList>
            <consortium name="The Broad Institute Genomics Platform"/>
            <consortium name="The Broad Institute Genome Sequencing Center for Infectious Disease"/>
            <person name="Wu L."/>
            <person name="Ma J."/>
        </authorList>
    </citation>
    <scope>NUCLEOTIDE SEQUENCE [LARGE SCALE GENOMIC DNA]</scope>
    <source>
        <strain evidence="7">CGMCC 4.7283</strain>
    </source>
</reference>
<accession>A0ABV9KFL2</accession>
<name>A0ABV9KFL2_9RHOB</name>
<evidence type="ECO:0000256" key="1">
    <source>
        <dbReference type="ARBA" id="ARBA00004127"/>
    </source>
</evidence>
<feature type="transmembrane region" description="Helical" evidence="5">
    <location>
        <begin position="46"/>
        <end position="64"/>
    </location>
</feature>
<sequence length="157" mass="17878">MSSSSLPLTKWIDMPPVWLAGFIAIAWAQARYWPVGLSLASPLTDLLAGLLIGGGVLLMLLAFAEFRRQRTTVIPHRTPERLIQSGIFTRTRNPIYLGDAMILAGAVLLVDAVPSLVLVPLFVWLIERRFIVPEENRLRRSFHADFARYERKVRRWL</sequence>
<dbReference type="EC" id="2.1.1.334" evidence="6"/>
<evidence type="ECO:0000313" key="6">
    <source>
        <dbReference type="EMBL" id="MFC4668955.1"/>
    </source>
</evidence>
<dbReference type="PANTHER" id="PTHR12714:SF24">
    <property type="entry name" value="SLR1182 PROTEIN"/>
    <property type="match status" value="1"/>
</dbReference>
<proteinExistence type="predicted"/>
<dbReference type="EMBL" id="JBHSGI010000009">
    <property type="protein sequence ID" value="MFC4668955.1"/>
    <property type="molecule type" value="Genomic_DNA"/>
</dbReference>
<dbReference type="EC" id="2.1.1.100" evidence="6"/>
<evidence type="ECO:0000256" key="5">
    <source>
        <dbReference type="SAM" id="Phobius"/>
    </source>
</evidence>
<comment type="caution">
    <text evidence="6">The sequence shown here is derived from an EMBL/GenBank/DDBJ whole genome shotgun (WGS) entry which is preliminary data.</text>
</comment>
<dbReference type="GO" id="GO:0004671">
    <property type="term" value="F:protein C-terminal S-isoprenylcysteine carboxyl O-methyltransferase activity"/>
    <property type="evidence" value="ECO:0007669"/>
    <property type="project" value="UniProtKB-EC"/>
</dbReference>
<gene>
    <name evidence="6" type="ORF">ACFO5X_10355</name>
</gene>
<evidence type="ECO:0000256" key="3">
    <source>
        <dbReference type="ARBA" id="ARBA00022989"/>
    </source>
</evidence>
<protein>
    <submittedName>
        <fullName evidence="6">Methyltransferase family protein</fullName>
        <ecNumber evidence="6">2.1.1.100</ecNumber>
        <ecNumber evidence="6">2.1.1.334</ecNumber>
    </submittedName>
</protein>
<dbReference type="PANTHER" id="PTHR12714">
    <property type="entry name" value="PROTEIN-S ISOPRENYLCYSTEINE O-METHYLTRANSFERASE"/>
    <property type="match status" value="1"/>
</dbReference>
<dbReference type="InterPro" id="IPR007318">
    <property type="entry name" value="Phopholipid_MeTrfase"/>
</dbReference>
<dbReference type="Gene3D" id="1.20.120.1630">
    <property type="match status" value="1"/>
</dbReference>
<keyword evidence="3 5" id="KW-1133">Transmembrane helix</keyword>
<evidence type="ECO:0000256" key="4">
    <source>
        <dbReference type="ARBA" id="ARBA00023136"/>
    </source>
</evidence>
<keyword evidence="2 5" id="KW-0812">Transmembrane</keyword>
<evidence type="ECO:0000256" key="2">
    <source>
        <dbReference type="ARBA" id="ARBA00022692"/>
    </source>
</evidence>
<keyword evidence="6" id="KW-0489">Methyltransferase</keyword>
<dbReference type="RefSeq" id="WP_380717351.1">
    <property type="nucleotide sequence ID" value="NZ_JBHSGI010000009.1"/>
</dbReference>
<keyword evidence="6" id="KW-0808">Transferase</keyword>
<comment type="subcellular location">
    <subcellularLocation>
        <location evidence="1">Endomembrane system</location>
        <topology evidence="1">Multi-pass membrane protein</topology>
    </subcellularLocation>
</comment>
<feature type="transmembrane region" description="Helical" evidence="5">
    <location>
        <begin position="100"/>
        <end position="126"/>
    </location>
</feature>
<dbReference type="GO" id="GO:0032259">
    <property type="term" value="P:methylation"/>
    <property type="evidence" value="ECO:0007669"/>
    <property type="project" value="UniProtKB-KW"/>
</dbReference>